<reference evidence="1" key="1">
    <citation type="submission" date="2022-08" db="EMBL/GenBank/DDBJ databases">
        <title>Genome Sequence of Pycnoporus sanguineus.</title>
        <authorList>
            <person name="Buettner E."/>
        </authorList>
    </citation>
    <scope>NUCLEOTIDE SEQUENCE</scope>
    <source>
        <strain evidence="1">CG-C14</strain>
    </source>
</reference>
<dbReference type="EMBL" id="JANSHE010004048">
    <property type="protein sequence ID" value="KAJ2981474.1"/>
    <property type="molecule type" value="Genomic_DNA"/>
</dbReference>
<sequence>MIPQEPNDSWSVAHTPTNHPDSRQNGRSQKGKGKERAPSPLLDMDDPMSESDETDGLKDSDEVGMSTMEEELLEEQMGDDADDESDPGYDDPREADGRNFEANDDELAGEELIGDQAAEQEPEDIDGVDPREHSASHPQSSRSTQPSGPSQKRARTQPTSRQFAVVLLDKMQQLNNSILEREERNREFQERMLDSVKALNRKVTEVQYAAPAIAKHQAKASAARRERPSRGMAARVVLEPQTSSAPMSPQEREKLLLREKRYLTKLQRVVRDHTKTLLRFTGKDYKTMVDNNPPLTDEEIEAYRASSQPSYFAQHRFRVDFTKPWGGFDFNVEARDWFVQHLLRAFQGGSYSRANIPARYRTAEHIGAALDTYIETCRDEYRRITKPPDQATMDRRKERVRRNSRKNTLYMSREEVLLKHDWTRHLELFAKLKPEFMSGDETDRDDDGRKLHPPSFTIVEPEWASIEYQPTVDGDYKGGNGPRVRNFKGKMVDSPAPKGLWRNCYNQAWVSKLKPHQLRSLSIVEEDYDFALPSEDEDSTEEEL</sequence>
<evidence type="ECO:0000313" key="1">
    <source>
        <dbReference type="EMBL" id="KAJ2981474.1"/>
    </source>
</evidence>
<gene>
    <name evidence="1" type="ORF">NUW54_g10870</name>
</gene>
<name>A0ACC1NSU2_9APHY</name>
<dbReference type="Proteomes" id="UP001144978">
    <property type="component" value="Unassembled WGS sequence"/>
</dbReference>
<protein>
    <submittedName>
        <fullName evidence="1">Uncharacterized protein</fullName>
    </submittedName>
</protein>
<accession>A0ACC1NSU2</accession>
<organism evidence="1 2">
    <name type="scientific">Trametes sanguinea</name>
    <dbReference type="NCBI Taxonomy" id="158606"/>
    <lineage>
        <taxon>Eukaryota</taxon>
        <taxon>Fungi</taxon>
        <taxon>Dikarya</taxon>
        <taxon>Basidiomycota</taxon>
        <taxon>Agaricomycotina</taxon>
        <taxon>Agaricomycetes</taxon>
        <taxon>Polyporales</taxon>
        <taxon>Polyporaceae</taxon>
        <taxon>Trametes</taxon>
    </lineage>
</organism>
<evidence type="ECO:0000313" key="2">
    <source>
        <dbReference type="Proteomes" id="UP001144978"/>
    </source>
</evidence>
<keyword evidence="2" id="KW-1185">Reference proteome</keyword>
<proteinExistence type="predicted"/>
<comment type="caution">
    <text evidence="1">The sequence shown here is derived from an EMBL/GenBank/DDBJ whole genome shotgun (WGS) entry which is preliminary data.</text>
</comment>